<evidence type="ECO:0000313" key="2">
    <source>
        <dbReference type="Proteomes" id="UP000032360"/>
    </source>
</evidence>
<comment type="caution">
    <text evidence="1">The sequence shown here is derived from an EMBL/GenBank/DDBJ whole genome shotgun (WGS) entry which is preliminary data.</text>
</comment>
<proteinExistence type="predicted"/>
<dbReference type="Proteomes" id="UP000032360">
    <property type="component" value="Unassembled WGS sequence"/>
</dbReference>
<keyword evidence="2" id="KW-1185">Reference proteome</keyword>
<protein>
    <submittedName>
        <fullName evidence="1">Uncharacterized protein</fullName>
    </submittedName>
</protein>
<gene>
    <name evidence="1" type="ORF">AXFE_19290</name>
</gene>
<dbReference type="EMBL" id="JXYS01000061">
    <property type="protein sequence ID" value="KJF17216.1"/>
    <property type="molecule type" value="Genomic_DNA"/>
</dbReference>
<organism evidence="1 2">
    <name type="scientific">Acidithrix ferrooxidans</name>
    <dbReference type="NCBI Taxonomy" id="1280514"/>
    <lineage>
        <taxon>Bacteria</taxon>
        <taxon>Bacillati</taxon>
        <taxon>Actinomycetota</taxon>
        <taxon>Acidimicrobiia</taxon>
        <taxon>Acidimicrobiales</taxon>
        <taxon>Acidimicrobiaceae</taxon>
        <taxon>Acidithrix</taxon>
    </lineage>
</organism>
<dbReference type="STRING" id="1280514.AXFE_19290"/>
<dbReference type="AlphaFoldDB" id="A0A0D8HJF3"/>
<accession>A0A0D8HJF3</accession>
<evidence type="ECO:0000313" key="1">
    <source>
        <dbReference type="EMBL" id="KJF17216.1"/>
    </source>
</evidence>
<sequence>MVKAKEEREPLALRVRAEKSTTVIYRARIEES</sequence>
<name>A0A0D8HJF3_9ACTN</name>
<reference evidence="1 2" key="1">
    <citation type="submission" date="2015-01" db="EMBL/GenBank/DDBJ databases">
        <title>Draft genome of the acidophilic iron oxidizer Acidithrix ferrooxidans strain Py-F3.</title>
        <authorList>
            <person name="Poehlein A."/>
            <person name="Eisen S."/>
            <person name="Schloemann M."/>
            <person name="Johnson B.D."/>
            <person name="Daniel R."/>
            <person name="Muehling M."/>
        </authorList>
    </citation>
    <scope>NUCLEOTIDE SEQUENCE [LARGE SCALE GENOMIC DNA]</scope>
    <source>
        <strain evidence="1 2">Py-F3</strain>
    </source>
</reference>